<evidence type="ECO:0000259" key="10">
    <source>
        <dbReference type="SMART" id="SM00986"/>
    </source>
</evidence>
<evidence type="ECO:0000256" key="7">
    <source>
        <dbReference type="ARBA" id="ARBA00023204"/>
    </source>
</evidence>
<dbReference type="InterPro" id="IPR044147">
    <property type="entry name" value="UdgB-like"/>
</dbReference>
<dbReference type="PANTHER" id="PTHR33693">
    <property type="entry name" value="TYPE-5 URACIL-DNA GLYCOSYLASE"/>
    <property type="match status" value="1"/>
</dbReference>
<gene>
    <name evidence="11" type="ORF">V3328_19400</name>
</gene>
<comment type="similarity">
    <text evidence="8">Belongs to the uracil-DNA glycosylase (UDG) superfamily. Type 5 (UDGb) family.</text>
</comment>
<evidence type="ECO:0000313" key="12">
    <source>
        <dbReference type="Proteomes" id="UP001378188"/>
    </source>
</evidence>
<evidence type="ECO:0000256" key="1">
    <source>
        <dbReference type="ARBA" id="ARBA00022485"/>
    </source>
</evidence>
<dbReference type="GO" id="GO:0051539">
    <property type="term" value="F:4 iron, 4 sulfur cluster binding"/>
    <property type="evidence" value="ECO:0007669"/>
    <property type="project" value="UniProtKB-KW"/>
</dbReference>
<dbReference type="RefSeq" id="WP_340331366.1">
    <property type="nucleotide sequence ID" value="NZ_JAZHOF010000008.1"/>
</dbReference>
<dbReference type="GO" id="GO:0046872">
    <property type="term" value="F:metal ion binding"/>
    <property type="evidence" value="ECO:0007669"/>
    <property type="project" value="UniProtKB-KW"/>
</dbReference>
<dbReference type="InterPro" id="IPR051536">
    <property type="entry name" value="UDG_Type-4/5"/>
</dbReference>
<evidence type="ECO:0000256" key="9">
    <source>
        <dbReference type="ARBA" id="ARBA00023887"/>
    </source>
</evidence>
<reference evidence="11 12" key="1">
    <citation type="submission" date="2024-02" db="EMBL/GenBank/DDBJ databases">
        <title>Genome analysis and characterization of Microbaculum marinisediminis sp. nov., isolated from marine sediment.</title>
        <authorList>
            <person name="Du Z.-J."/>
            <person name="Ye Y.-Q."/>
            <person name="Zhang Z.-R."/>
            <person name="Yuan S.-M."/>
            <person name="Zhang X.-Y."/>
        </authorList>
    </citation>
    <scope>NUCLEOTIDE SEQUENCE [LARGE SCALE GENOMIC DNA]</scope>
    <source>
        <strain evidence="11 12">SDUM1044001</strain>
    </source>
</reference>
<keyword evidence="12" id="KW-1185">Reference proteome</keyword>
<evidence type="ECO:0000313" key="11">
    <source>
        <dbReference type="EMBL" id="MEJ8573666.1"/>
    </source>
</evidence>
<evidence type="ECO:0000256" key="5">
    <source>
        <dbReference type="ARBA" id="ARBA00023004"/>
    </source>
</evidence>
<dbReference type="SUPFAM" id="SSF52141">
    <property type="entry name" value="Uracil-DNA glycosylase-like"/>
    <property type="match status" value="1"/>
</dbReference>
<dbReference type="GO" id="GO:0033958">
    <property type="term" value="F:DNA-deoxyinosine glycosylase activity"/>
    <property type="evidence" value="ECO:0007669"/>
    <property type="project" value="InterPro"/>
</dbReference>
<dbReference type="EMBL" id="JAZHOF010000008">
    <property type="protein sequence ID" value="MEJ8573666.1"/>
    <property type="molecule type" value="Genomic_DNA"/>
</dbReference>
<dbReference type="PANTHER" id="PTHR33693:SF3">
    <property type="entry name" value="TYPE-5 URACIL-DNA GLYCOSYLASE"/>
    <property type="match status" value="1"/>
</dbReference>
<sequence length="211" mass="23109">MSEPPLDCRICDRLAAFRDANRIAYPEFYNNPVPSFGPADASLLVVGLAPGLKGANKTGRPFTGDYAGDLLYETLGTYGFARGTYAADPDDGLQLVDCRITNAVRCVPPENKPIGTEIRNCRPFLATTIEQAGGLKAIVALGRIAHDSVLTALDARRASYPFGHGARHDFGSFSLFDSYHCSRYNTNTRRLTPEMFQAVFAEVRREVDARV</sequence>
<evidence type="ECO:0000256" key="6">
    <source>
        <dbReference type="ARBA" id="ARBA00023014"/>
    </source>
</evidence>
<protein>
    <recommendedName>
        <fullName evidence="9">Type-5 uracil-DNA glycosylase</fullName>
    </recommendedName>
</protein>
<dbReference type="InterPro" id="IPR005122">
    <property type="entry name" value="Uracil-DNA_glycosylase-like"/>
</dbReference>
<dbReference type="GO" id="GO:0006284">
    <property type="term" value="P:base-excision repair"/>
    <property type="evidence" value="ECO:0007669"/>
    <property type="project" value="InterPro"/>
</dbReference>
<name>A0AAW9S211_9HYPH</name>
<dbReference type="InterPro" id="IPR036895">
    <property type="entry name" value="Uracil-DNA_glycosylase-like_sf"/>
</dbReference>
<feature type="domain" description="Uracil-DNA glycosylase-like" evidence="10">
    <location>
        <begin position="34"/>
        <end position="200"/>
    </location>
</feature>
<evidence type="ECO:0000256" key="2">
    <source>
        <dbReference type="ARBA" id="ARBA00022723"/>
    </source>
</evidence>
<keyword evidence="1" id="KW-0004">4Fe-4S</keyword>
<dbReference type="Gene3D" id="3.40.470.10">
    <property type="entry name" value="Uracil-DNA glycosylase-like domain"/>
    <property type="match status" value="1"/>
</dbReference>
<dbReference type="SMART" id="SM00986">
    <property type="entry name" value="UDG"/>
    <property type="match status" value="1"/>
</dbReference>
<keyword evidence="3" id="KW-0227">DNA damage</keyword>
<proteinExistence type="inferred from homology"/>
<dbReference type="Proteomes" id="UP001378188">
    <property type="component" value="Unassembled WGS sequence"/>
</dbReference>
<keyword evidence="4" id="KW-0378">Hydrolase</keyword>
<accession>A0AAW9S211</accession>
<keyword evidence="5" id="KW-0408">Iron</keyword>
<dbReference type="GO" id="GO:0004844">
    <property type="term" value="F:uracil DNA N-glycosylase activity"/>
    <property type="evidence" value="ECO:0007669"/>
    <property type="project" value="InterPro"/>
</dbReference>
<keyword evidence="2" id="KW-0479">Metal-binding</keyword>
<keyword evidence="7" id="KW-0234">DNA repair</keyword>
<evidence type="ECO:0000256" key="4">
    <source>
        <dbReference type="ARBA" id="ARBA00022801"/>
    </source>
</evidence>
<dbReference type="SMART" id="SM00987">
    <property type="entry name" value="UreE_C"/>
    <property type="match status" value="1"/>
</dbReference>
<organism evidence="11 12">
    <name type="scientific">Microbaculum marinum</name>
    <dbReference type="NCBI Taxonomy" id="1764581"/>
    <lineage>
        <taxon>Bacteria</taxon>
        <taxon>Pseudomonadati</taxon>
        <taxon>Pseudomonadota</taxon>
        <taxon>Alphaproteobacteria</taxon>
        <taxon>Hyphomicrobiales</taxon>
        <taxon>Tepidamorphaceae</taxon>
        <taxon>Microbaculum</taxon>
    </lineage>
</organism>
<evidence type="ECO:0000256" key="8">
    <source>
        <dbReference type="ARBA" id="ARBA00023779"/>
    </source>
</evidence>
<comment type="caution">
    <text evidence="11">The sequence shown here is derived from an EMBL/GenBank/DDBJ whole genome shotgun (WGS) entry which is preliminary data.</text>
</comment>
<keyword evidence="6" id="KW-0411">Iron-sulfur</keyword>
<dbReference type="AlphaFoldDB" id="A0AAW9S211"/>
<dbReference type="CDD" id="cd10031">
    <property type="entry name" value="UDG-F5_TTUDGB_like"/>
    <property type="match status" value="1"/>
</dbReference>
<dbReference type="Pfam" id="PF03167">
    <property type="entry name" value="UDG"/>
    <property type="match status" value="1"/>
</dbReference>
<evidence type="ECO:0000256" key="3">
    <source>
        <dbReference type="ARBA" id="ARBA00022763"/>
    </source>
</evidence>